<dbReference type="SMART" id="SM00768">
    <property type="entry name" value="X8"/>
    <property type="match status" value="1"/>
</dbReference>
<dbReference type="Proteomes" id="UP000799767">
    <property type="component" value="Unassembled WGS sequence"/>
</dbReference>
<feature type="chain" id="PRO_5025716918" description="1,3-beta-glucanosyltransferase" evidence="9">
    <location>
        <begin position="26"/>
        <end position="555"/>
    </location>
</feature>
<dbReference type="GO" id="GO:0031505">
    <property type="term" value="P:fungal-type cell wall organization"/>
    <property type="evidence" value="ECO:0007669"/>
    <property type="project" value="TreeGrafter"/>
</dbReference>
<keyword evidence="6" id="KW-1015">Disulfide bond</keyword>
<evidence type="ECO:0000259" key="12">
    <source>
        <dbReference type="SMART" id="SM00768"/>
    </source>
</evidence>
<keyword evidence="9 13" id="KW-0808">Transferase</keyword>
<accession>A0A6A6PQD0</accession>
<dbReference type="GO" id="GO:0005886">
    <property type="term" value="C:plasma membrane"/>
    <property type="evidence" value="ECO:0007669"/>
    <property type="project" value="UniProtKB-SubCell"/>
</dbReference>
<keyword evidence="4 9" id="KW-0732">Signal</keyword>
<dbReference type="AlphaFoldDB" id="A0A6A6PQD0"/>
<keyword evidence="11" id="KW-0812">Transmembrane</keyword>
<dbReference type="RefSeq" id="XP_033588451.1">
    <property type="nucleotide sequence ID" value="XM_033731290.1"/>
</dbReference>
<dbReference type="Gene3D" id="3.20.20.80">
    <property type="entry name" value="Glycosidases"/>
    <property type="match status" value="1"/>
</dbReference>
<feature type="signal peptide" evidence="9">
    <location>
        <begin position="1"/>
        <end position="25"/>
    </location>
</feature>
<dbReference type="InterPro" id="IPR004886">
    <property type="entry name" value="Glucanosyltransferase"/>
</dbReference>
<evidence type="ECO:0000313" key="13">
    <source>
        <dbReference type="EMBL" id="KAF2481881.1"/>
    </source>
</evidence>
<dbReference type="GO" id="GO:0042124">
    <property type="term" value="F:1,3-beta-glucanosyltransferase activity"/>
    <property type="evidence" value="ECO:0007669"/>
    <property type="project" value="TreeGrafter"/>
</dbReference>
<feature type="transmembrane region" description="Helical" evidence="11">
    <location>
        <begin position="534"/>
        <end position="554"/>
    </location>
</feature>
<organism evidence="13 14">
    <name type="scientific">Neohortaea acidophila</name>
    <dbReference type="NCBI Taxonomy" id="245834"/>
    <lineage>
        <taxon>Eukaryota</taxon>
        <taxon>Fungi</taxon>
        <taxon>Dikarya</taxon>
        <taxon>Ascomycota</taxon>
        <taxon>Pezizomycotina</taxon>
        <taxon>Dothideomycetes</taxon>
        <taxon>Dothideomycetidae</taxon>
        <taxon>Mycosphaerellales</taxon>
        <taxon>Teratosphaeriaceae</taxon>
        <taxon>Neohortaea</taxon>
    </lineage>
</organism>
<dbReference type="Pfam" id="PF03198">
    <property type="entry name" value="Glyco_hydro_72"/>
    <property type="match status" value="1"/>
</dbReference>
<dbReference type="SUPFAM" id="SSF51445">
    <property type="entry name" value="(Trans)glycosidases"/>
    <property type="match status" value="1"/>
</dbReference>
<dbReference type="GeneID" id="54472292"/>
<evidence type="ECO:0000313" key="14">
    <source>
        <dbReference type="Proteomes" id="UP000799767"/>
    </source>
</evidence>
<evidence type="ECO:0000256" key="8">
    <source>
        <dbReference type="ARBA" id="ARBA00023288"/>
    </source>
</evidence>
<evidence type="ECO:0000256" key="6">
    <source>
        <dbReference type="ARBA" id="ARBA00023157"/>
    </source>
</evidence>
<keyword evidence="8 9" id="KW-0449">Lipoprotein</keyword>
<keyword evidence="11" id="KW-1133">Transmembrane helix</keyword>
<evidence type="ECO:0000256" key="2">
    <source>
        <dbReference type="ARBA" id="ARBA00007528"/>
    </source>
</evidence>
<feature type="domain" description="X8" evidence="12">
    <location>
        <begin position="386"/>
        <end position="476"/>
    </location>
</feature>
<comment type="similarity">
    <text evidence="2 9">Belongs to the glycosyl hydrolase 72 family.</text>
</comment>
<reference evidence="13" key="1">
    <citation type="journal article" date="2020" name="Stud. Mycol.">
        <title>101 Dothideomycetes genomes: a test case for predicting lifestyles and emergence of pathogens.</title>
        <authorList>
            <person name="Haridas S."/>
            <person name="Albert R."/>
            <person name="Binder M."/>
            <person name="Bloem J."/>
            <person name="Labutti K."/>
            <person name="Salamov A."/>
            <person name="Andreopoulos B."/>
            <person name="Baker S."/>
            <person name="Barry K."/>
            <person name="Bills G."/>
            <person name="Bluhm B."/>
            <person name="Cannon C."/>
            <person name="Castanera R."/>
            <person name="Culley D."/>
            <person name="Daum C."/>
            <person name="Ezra D."/>
            <person name="Gonzalez J."/>
            <person name="Henrissat B."/>
            <person name="Kuo A."/>
            <person name="Liang C."/>
            <person name="Lipzen A."/>
            <person name="Lutzoni F."/>
            <person name="Magnuson J."/>
            <person name="Mondo S."/>
            <person name="Nolan M."/>
            <person name="Ohm R."/>
            <person name="Pangilinan J."/>
            <person name="Park H.-J."/>
            <person name="Ramirez L."/>
            <person name="Alfaro M."/>
            <person name="Sun H."/>
            <person name="Tritt A."/>
            <person name="Yoshinaga Y."/>
            <person name="Zwiers L.-H."/>
            <person name="Turgeon B."/>
            <person name="Goodwin S."/>
            <person name="Spatafora J."/>
            <person name="Crous P."/>
            <person name="Grigoriev I."/>
        </authorList>
    </citation>
    <scope>NUCLEOTIDE SEQUENCE</scope>
    <source>
        <strain evidence="13">CBS 113389</strain>
    </source>
</reference>
<keyword evidence="3 9" id="KW-0336">GPI-anchor</keyword>
<evidence type="ECO:0000256" key="9">
    <source>
        <dbReference type="RuleBase" id="RU361209"/>
    </source>
</evidence>
<dbReference type="Gene3D" id="1.20.58.1040">
    <property type="match status" value="1"/>
</dbReference>
<dbReference type="EMBL" id="MU001637">
    <property type="protein sequence ID" value="KAF2481881.1"/>
    <property type="molecule type" value="Genomic_DNA"/>
</dbReference>
<comment type="function">
    <text evidence="9">Splits internally a 1,3-beta-glucan molecule and transfers the newly generated reducing end (the donor) to the non-reducing end of another 1,3-beta-glucan molecule (the acceptor) forming a 1,3-beta linkage, resulting in the elongation of 1,3-beta-glucan chains in the cell wall.</text>
</comment>
<evidence type="ECO:0000256" key="11">
    <source>
        <dbReference type="SAM" id="Phobius"/>
    </source>
</evidence>
<name>A0A6A6PQD0_9PEZI</name>
<dbReference type="InterPro" id="IPR012946">
    <property type="entry name" value="X8"/>
</dbReference>
<dbReference type="PANTHER" id="PTHR31468:SF2">
    <property type="entry name" value="1,3-BETA-GLUCANOSYLTRANSFERASE GAS1"/>
    <property type="match status" value="1"/>
</dbReference>
<dbReference type="Pfam" id="PF07983">
    <property type="entry name" value="X8"/>
    <property type="match status" value="1"/>
</dbReference>
<keyword evidence="5 9" id="KW-0472">Membrane</keyword>
<proteinExistence type="inferred from homology"/>
<gene>
    <name evidence="13" type="ORF">BDY17DRAFT_252822</name>
</gene>
<keyword evidence="14" id="KW-1185">Reference proteome</keyword>
<evidence type="ECO:0000256" key="3">
    <source>
        <dbReference type="ARBA" id="ARBA00022622"/>
    </source>
</evidence>
<feature type="region of interest" description="Disordered" evidence="10">
    <location>
        <begin position="482"/>
        <end position="503"/>
    </location>
</feature>
<comment type="subcellular location">
    <subcellularLocation>
        <location evidence="1 9">Cell membrane</location>
        <topology evidence="1 9">Lipid-anchor</topology>
        <topology evidence="1 9">GPI-anchor</topology>
    </subcellularLocation>
</comment>
<dbReference type="PANTHER" id="PTHR31468">
    <property type="entry name" value="1,3-BETA-GLUCANOSYLTRANSFERASE GAS1"/>
    <property type="match status" value="1"/>
</dbReference>
<evidence type="ECO:0000256" key="10">
    <source>
        <dbReference type="SAM" id="MobiDB-lite"/>
    </source>
</evidence>
<dbReference type="GO" id="GO:0071970">
    <property type="term" value="P:fungal-type cell wall (1-&gt;3)-beta-D-glucan biosynthetic process"/>
    <property type="evidence" value="ECO:0007669"/>
    <property type="project" value="TreeGrafter"/>
</dbReference>
<dbReference type="OrthoDB" id="421038at2759"/>
<dbReference type="GO" id="GO:0098552">
    <property type="term" value="C:side of membrane"/>
    <property type="evidence" value="ECO:0007669"/>
    <property type="project" value="UniProtKB-KW"/>
</dbReference>
<dbReference type="InterPro" id="IPR017853">
    <property type="entry name" value="GH"/>
</dbReference>
<sequence length="555" mass="58773">MRPSTPLTTRATLLAATSLFSLAAGASIDPIVISGAKFFHQNSGDQFFIKGIAYGSDYVGVGAGTDTKGGFTDVLANPAGCQRDIPYFQELNTNLIRVYDIDSTANHDECMSMLANAGIYVLADLSNPDTSITSNDPEWTDTLYASYAAVVDVMAQYDNTFGFFAGNEVATQPNNTGSAPFVKAAVRDMKAYIKQQNYRSIGVGYATNDNTYIRVLLADYFNCGDQTDAIDFWGYNIYEWCGQSTYATSGYQARTEEFMTYSVPSFFAEYGCNTIEPRIFEEVGALYGPNMSPVWSGGVVYEYFQAANDYGLVTLGSNSQITTLPGFQNYKTQIAKVSPSSVASSAYTPSNQPQACPSSQSYFRAQPTPLPPTPNEELCSCMYSALTCAVNPSTNVQEYADDFGYICQHSPNACLGFQHSSGTGTYGAYSMCNATQQLGWAFNYYYFVNGKASTACDFGGHGQLRTPASLSSTCKSLLAEAGGKGTNTVTSSPSGTGAGAAGSAGSASGSSGSSSGSTSHGAAGSIAVMRSENAFAAMMCVVMLAMVSGFAAVLL</sequence>
<dbReference type="EC" id="2.4.1.-" evidence="9"/>
<evidence type="ECO:0000256" key="4">
    <source>
        <dbReference type="ARBA" id="ARBA00022729"/>
    </source>
</evidence>
<evidence type="ECO:0000256" key="5">
    <source>
        <dbReference type="ARBA" id="ARBA00023136"/>
    </source>
</evidence>
<protein>
    <recommendedName>
        <fullName evidence="9">1,3-beta-glucanosyltransferase</fullName>
        <ecNumber evidence="9">2.4.1.-</ecNumber>
    </recommendedName>
</protein>
<evidence type="ECO:0000256" key="7">
    <source>
        <dbReference type="ARBA" id="ARBA00023180"/>
    </source>
</evidence>
<evidence type="ECO:0000256" key="1">
    <source>
        <dbReference type="ARBA" id="ARBA00004609"/>
    </source>
</evidence>
<keyword evidence="7" id="KW-0325">Glycoprotein</keyword>
<dbReference type="FunFam" id="3.20.20.80:FF:000038">
    <property type="entry name" value="1,3-beta-glucanosyltransferase"/>
    <property type="match status" value="1"/>
</dbReference>